<protein>
    <recommendedName>
        <fullName evidence="4">DUF1772 domain-containing protein</fullName>
    </recommendedName>
</protein>
<keyword evidence="1" id="KW-0472">Membrane</keyword>
<dbReference type="Proteomes" id="UP001248581">
    <property type="component" value="Chromosome"/>
</dbReference>
<feature type="transmembrane region" description="Helical" evidence="1">
    <location>
        <begin position="46"/>
        <end position="66"/>
    </location>
</feature>
<name>A0ABY9TIL0_9GAMM</name>
<dbReference type="RefSeq" id="WP_348387747.1">
    <property type="nucleotide sequence ID" value="NZ_CP134146.1"/>
</dbReference>
<reference evidence="3" key="1">
    <citation type="submission" date="2023-09" db="EMBL/GenBank/DDBJ databases">
        <authorList>
            <person name="Li S."/>
            <person name="Li X."/>
            <person name="Zhang C."/>
            <person name="Zhao Z."/>
        </authorList>
    </citation>
    <scope>NUCLEOTIDE SEQUENCE [LARGE SCALE GENOMIC DNA]</scope>
    <source>
        <strain evidence="3">SQ345</strain>
    </source>
</reference>
<dbReference type="EMBL" id="CP134146">
    <property type="protein sequence ID" value="WNC68592.1"/>
    <property type="molecule type" value="Genomic_DNA"/>
</dbReference>
<evidence type="ECO:0000256" key="1">
    <source>
        <dbReference type="SAM" id="Phobius"/>
    </source>
</evidence>
<gene>
    <name evidence="2" type="ORF">RI845_00245</name>
</gene>
<keyword evidence="1" id="KW-0812">Transmembrane</keyword>
<accession>A0ABY9TIL0</accession>
<evidence type="ECO:0008006" key="4">
    <source>
        <dbReference type="Google" id="ProtNLM"/>
    </source>
</evidence>
<sequence>MSKLVFILSIILITFAVIMFVVDFLPIDMFNSSNQEMYIKSVSSNSFSWVSYRVHALVLGIVLFALNKYTNLFGG</sequence>
<proteinExistence type="predicted"/>
<organism evidence="2 3">
    <name type="scientific">Thalassotalea nanhaiensis</name>
    <dbReference type="NCBI Taxonomy" id="3065648"/>
    <lineage>
        <taxon>Bacteria</taxon>
        <taxon>Pseudomonadati</taxon>
        <taxon>Pseudomonadota</taxon>
        <taxon>Gammaproteobacteria</taxon>
        <taxon>Alteromonadales</taxon>
        <taxon>Colwelliaceae</taxon>
        <taxon>Thalassotalea</taxon>
    </lineage>
</organism>
<evidence type="ECO:0000313" key="2">
    <source>
        <dbReference type="EMBL" id="WNC68592.1"/>
    </source>
</evidence>
<evidence type="ECO:0000313" key="3">
    <source>
        <dbReference type="Proteomes" id="UP001248581"/>
    </source>
</evidence>
<keyword evidence="3" id="KW-1185">Reference proteome</keyword>
<feature type="transmembrane region" description="Helical" evidence="1">
    <location>
        <begin position="6"/>
        <end position="25"/>
    </location>
</feature>
<keyword evidence="1" id="KW-1133">Transmembrane helix</keyword>